<evidence type="ECO:0000259" key="2">
    <source>
        <dbReference type="Pfam" id="PF13477"/>
    </source>
</evidence>
<dbReference type="PANTHER" id="PTHR12526:SF638">
    <property type="entry name" value="SPORE COAT PROTEIN SA"/>
    <property type="match status" value="1"/>
</dbReference>
<reference evidence="4" key="2">
    <citation type="submission" date="2021-04" db="EMBL/GenBank/DDBJ databases">
        <title>Complete Genome and methylome analysis of Thiothrix fructosivorans ATCC 49748.</title>
        <authorList>
            <person name="Fomenkov A."/>
            <person name="Sun L."/>
            <person name="Vincze T."/>
            <person name="Grabovich M.Y."/>
            <person name="Roberts R.J."/>
        </authorList>
    </citation>
    <scope>NUCLEOTIDE SEQUENCE</scope>
    <source>
        <strain evidence="4">ATCC 49748</strain>
    </source>
</reference>
<dbReference type="SUPFAM" id="SSF53756">
    <property type="entry name" value="UDP-Glycosyltransferase/glycogen phosphorylase"/>
    <property type="match status" value="1"/>
</dbReference>
<keyword evidence="4" id="KW-0808">Transferase</keyword>
<organism evidence="4">
    <name type="scientific">Thiothrix fructosivorans</name>
    <dbReference type="NCBI Taxonomy" id="111770"/>
    <lineage>
        <taxon>Bacteria</taxon>
        <taxon>Pseudomonadati</taxon>
        <taxon>Pseudomonadota</taxon>
        <taxon>Gammaproteobacteria</taxon>
        <taxon>Thiotrichales</taxon>
        <taxon>Thiotrichaceae</taxon>
        <taxon>Thiothrix</taxon>
    </lineage>
</organism>
<name>A0A8B0SHC4_9GAMM</name>
<dbReference type="InterPro" id="IPR001296">
    <property type="entry name" value="Glyco_trans_1"/>
</dbReference>
<feature type="domain" description="Glycosyl transferase family 1" evidence="1">
    <location>
        <begin position="200"/>
        <end position="360"/>
    </location>
</feature>
<dbReference type="CDD" id="cd03808">
    <property type="entry name" value="GT4_CapM-like"/>
    <property type="match status" value="1"/>
</dbReference>
<feature type="domain" description="Glycosyltransferase subfamily 4-like N-terminal" evidence="2">
    <location>
        <begin position="15"/>
        <end position="165"/>
    </location>
</feature>
<evidence type="ECO:0000313" key="5">
    <source>
        <dbReference type="Proteomes" id="UP000664466"/>
    </source>
</evidence>
<reference evidence="3 5" key="1">
    <citation type="submission" date="2021-03" db="EMBL/GenBank/DDBJ databases">
        <title>Draft genome and methylome analysis of Thiotrix fructosivoruns ATCC 49748.</title>
        <authorList>
            <person name="Fomenkov A."/>
            <person name="Grabovich M.Y."/>
            <person name="Roberts R.J."/>
        </authorList>
    </citation>
    <scope>NUCLEOTIDE SEQUENCE [LARGE SCALE GENOMIC DNA]</scope>
    <source>
        <strain evidence="3 5">ATCC 49748</strain>
    </source>
</reference>
<dbReference type="GO" id="GO:0016757">
    <property type="term" value="F:glycosyltransferase activity"/>
    <property type="evidence" value="ECO:0007669"/>
    <property type="project" value="InterPro"/>
</dbReference>
<dbReference type="GO" id="GO:1901135">
    <property type="term" value="P:carbohydrate derivative metabolic process"/>
    <property type="evidence" value="ECO:0007669"/>
    <property type="project" value="UniProtKB-ARBA"/>
</dbReference>
<dbReference type="EMBL" id="CP072748">
    <property type="protein sequence ID" value="QTX09197.1"/>
    <property type="molecule type" value="Genomic_DNA"/>
</dbReference>
<dbReference type="Pfam" id="PF00534">
    <property type="entry name" value="Glycos_transf_1"/>
    <property type="match status" value="1"/>
</dbReference>
<evidence type="ECO:0000313" key="3">
    <source>
        <dbReference type="EMBL" id="MBO0614353.1"/>
    </source>
</evidence>
<gene>
    <name evidence="4" type="ORF">J1836_011115</name>
    <name evidence="3" type="ORF">J1836_15730</name>
</gene>
<dbReference type="RefSeq" id="WP_207252089.1">
    <property type="nucleotide sequence ID" value="NZ_JAFMPM010000008.1"/>
</dbReference>
<protein>
    <submittedName>
        <fullName evidence="4">Glycosyltransferase family 4 protein</fullName>
    </submittedName>
</protein>
<dbReference type="Proteomes" id="UP000664466">
    <property type="component" value="Unassembled WGS sequence"/>
</dbReference>
<keyword evidence="5" id="KW-1185">Reference proteome</keyword>
<proteinExistence type="predicted"/>
<dbReference type="PANTHER" id="PTHR12526">
    <property type="entry name" value="GLYCOSYLTRANSFERASE"/>
    <property type="match status" value="1"/>
</dbReference>
<sequence>MNSSSKISYSNSSHVLLIGALSESLINFRGSLIQSLRKANYQVTGMASETQTKVIEQLATWGANFRAYPVQRNSLNPLADFKTWQSLRQTFQELQPDVILAYTIKPVIWGGLASRILPNTRFYALITGLGFAFQGETFKRKLLVKLVTFLYRTALKRAERVIFQNPDNLNEFVQRSIVPAAKCALVNGSGVDISRHTHTPLPNNPPVFLTIGRLLGEKGFREYAQAAQIVKVCYPEATFQLLGPEDPSPDGIPLSQVQHWHQQGWLEYLGSTHDVRPYLQNCHIYVLPSYHEGMPRTVLEAMATGRPILTTDVPGCRETVINGDNGYLVPKANAQALAERMIWFIEHRNQWQRMGQRSRQLAEEKYDVHKVNADILKIMGLDKT</sequence>
<evidence type="ECO:0000259" key="1">
    <source>
        <dbReference type="Pfam" id="PF00534"/>
    </source>
</evidence>
<dbReference type="AlphaFoldDB" id="A0A8B0SHC4"/>
<evidence type="ECO:0000313" key="4">
    <source>
        <dbReference type="EMBL" id="QTX09197.1"/>
    </source>
</evidence>
<dbReference type="Gene3D" id="3.40.50.2000">
    <property type="entry name" value="Glycogen Phosphorylase B"/>
    <property type="match status" value="2"/>
</dbReference>
<dbReference type="EMBL" id="JAFMPM010000008">
    <property type="protein sequence ID" value="MBO0614353.1"/>
    <property type="molecule type" value="Genomic_DNA"/>
</dbReference>
<dbReference type="InterPro" id="IPR028098">
    <property type="entry name" value="Glyco_trans_4-like_N"/>
</dbReference>
<dbReference type="Pfam" id="PF13477">
    <property type="entry name" value="Glyco_trans_4_2"/>
    <property type="match status" value="1"/>
</dbReference>
<accession>A0A8B0SHC4</accession>